<dbReference type="Pfam" id="PF20398">
    <property type="entry name" value="DUF6691"/>
    <property type="match status" value="1"/>
</dbReference>
<comment type="caution">
    <text evidence="2">The sequence shown here is derived from an EMBL/GenBank/DDBJ whole genome shotgun (WGS) entry which is preliminary data.</text>
</comment>
<feature type="transmembrane region" description="Helical" evidence="1">
    <location>
        <begin position="47"/>
        <end position="65"/>
    </location>
</feature>
<keyword evidence="3" id="KW-1185">Reference proteome</keyword>
<name>A0A256FRX4_9HYPH</name>
<dbReference type="EMBL" id="NNRJ01000032">
    <property type="protein sequence ID" value="OYR17583.1"/>
    <property type="molecule type" value="Genomic_DNA"/>
</dbReference>
<evidence type="ECO:0000313" key="3">
    <source>
        <dbReference type="Proteomes" id="UP000215590"/>
    </source>
</evidence>
<keyword evidence="1" id="KW-1133">Transmembrane helix</keyword>
<evidence type="ECO:0000313" key="2">
    <source>
        <dbReference type="EMBL" id="OYR17583.1"/>
    </source>
</evidence>
<proteinExistence type="predicted"/>
<keyword evidence="1" id="KW-0812">Transmembrane</keyword>
<accession>A0A256FRX4</accession>
<dbReference type="RefSeq" id="WP_094507511.1">
    <property type="nucleotide sequence ID" value="NZ_JBHEEK010000045.1"/>
</dbReference>
<feature type="transmembrane region" description="Helical" evidence="1">
    <location>
        <begin position="111"/>
        <end position="134"/>
    </location>
</feature>
<dbReference type="Proteomes" id="UP000215590">
    <property type="component" value="Unassembled WGS sequence"/>
</dbReference>
<reference evidence="2 3" key="1">
    <citation type="submission" date="2017-07" db="EMBL/GenBank/DDBJ databases">
        <title>Phylogenetic study on the rhizospheric bacterium Ochrobactrum sp. A44.</title>
        <authorList>
            <person name="Krzyzanowska D.M."/>
            <person name="Ossowicki A."/>
            <person name="Rajewska M."/>
            <person name="Maciag T."/>
            <person name="Kaczynski Z."/>
            <person name="Czerwicka M."/>
            <person name="Jafra S."/>
        </authorList>
    </citation>
    <scope>NUCLEOTIDE SEQUENCE [LARGE SCALE GENOMIC DNA]</scope>
    <source>
        <strain evidence="2 3">DSM 7216</strain>
    </source>
</reference>
<sequence>MNPKISEFCIALAAGAIFGFGLSLSGMLNPVNVQGFLDIFGPWDPRLAFVLAGAVMVAFLGVQIVKRMPRPVFAENFHMPTNRRIDTPLILGSALFGLGWGIGGFCPGPAIASLSLGLPQSILFVVSMLIGMIIHDKILKRRS</sequence>
<gene>
    <name evidence="2" type="ORF">CEV31_4363</name>
</gene>
<dbReference type="AlphaFoldDB" id="A0A256FRX4"/>
<dbReference type="InterPro" id="IPR046513">
    <property type="entry name" value="DUF6691"/>
</dbReference>
<keyword evidence="1" id="KW-0472">Membrane</keyword>
<dbReference type="OrthoDB" id="9790409at2"/>
<feature type="transmembrane region" description="Helical" evidence="1">
    <location>
        <begin position="85"/>
        <end position="105"/>
    </location>
</feature>
<organism evidence="2 3">
    <name type="scientific">Brucella thiophenivorans</name>
    <dbReference type="NCBI Taxonomy" id="571255"/>
    <lineage>
        <taxon>Bacteria</taxon>
        <taxon>Pseudomonadati</taxon>
        <taxon>Pseudomonadota</taxon>
        <taxon>Alphaproteobacteria</taxon>
        <taxon>Hyphomicrobiales</taxon>
        <taxon>Brucellaceae</taxon>
        <taxon>Brucella/Ochrobactrum group</taxon>
        <taxon>Brucella</taxon>
    </lineage>
</organism>
<protein>
    <submittedName>
        <fullName evidence="2">Sulfur transport family protein</fullName>
    </submittedName>
</protein>
<evidence type="ECO:0000256" key="1">
    <source>
        <dbReference type="SAM" id="Phobius"/>
    </source>
</evidence>